<proteinExistence type="predicted"/>
<gene>
    <name evidence="1" type="ORF">GCM10022280_12660</name>
</gene>
<accession>A0ABP7SRW5</accession>
<evidence type="ECO:0000313" key="1">
    <source>
        <dbReference type="EMBL" id="GAA4015390.1"/>
    </source>
</evidence>
<name>A0ABP7SRW5_9SPHN</name>
<dbReference type="EMBL" id="BAABBQ010000001">
    <property type="protein sequence ID" value="GAA4015390.1"/>
    <property type="molecule type" value="Genomic_DNA"/>
</dbReference>
<protein>
    <recommendedName>
        <fullName evidence="3">DUF4198 domain-containing protein</fullName>
    </recommendedName>
</protein>
<evidence type="ECO:0008006" key="3">
    <source>
        <dbReference type="Google" id="ProtNLM"/>
    </source>
</evidence>
<dbReference type="Proteomes" id="UP001500235">
    <property type="component" value="Unassembled WGS sequence"/>
</dbReference>
<dbReference type="RefSeq" id="WP_344706539.1">
    <property type="nucleotide sequence ID" value="NZ_BAABBQ010000001.1"/>
</dbReference>
<reference evidence="2" key="1">
    <citation type="journal article" date="2019" name="Int. J. Syst. Evol. Microbiol.">
        <title>The Global Catalogue of Microorganisms (GCM) 10K type strain sequencing project: providing services to taxonomists for standard genome sequencing and annotation.</title>
        <authorList>
            <consortium name="The Broad Institute Genomics Platform"/>
            <consortium name="The Broad Institute Genome Sequencing Center for Infectious Disease"/>
            <person name="Wu L."/>
            <person name="Ma J."/>
        </authorList>
    </citation>
    <scope>NUCLEOTIDE SEQUENCE [LARGE SCALE GENOMIC DNA]</scope>
    <source>
        <strain evidence="2">JCM 17563</strain>
    </source>
</reference>
<evidence type="ECO:0000313" key="2">
    <source>
        <dbReference type="Proteomes" id="UP001500235"/>
    </source>
</evidence>
<keyword evidence="2" id="KW-1185">Reference proteome</keyword>
<comment type="caution">
    <text evidence="1">The sequence shown here is derived from an EMBL/GenBank/DDBJ whole genome shotgun (WGS) entry which is preliminary data.</text>
</comment>
<organism evidence="1 2">
    <name type="scientific">Sphingomonas swuensis</name>
    <dbReference type="NCBI Taxonomy" id="977800"/>
    <lineage>
        <taxon>Bacteria</taxon>
        <taxon>Pseudomonadati</taxon>
        <taxon>Pseudomonadota</taxon>
        <taxon>Alphaproteobacteria</taxon>
        <taxon>Sphingomonadales</taxon>
        <taxon>Sphingomonadaceae</taxon>
        <taxon>Sphingomonas</taxon>
    </lineage>
</organism>
<sequence length="212" mass="22531">MKRFVLAALLLAGCDDDQPRAPTPEEMGPLGDPAVSTAWEIGPVINGNNYSGGAPLHPEQAADGLVISFPTPETHVHYVAFRHGSLAGKTTIRMRYRVEGGLFRPVKAPELPSIGPVLYFATSDNDWRSDGQRWWVSLPPMPIEPGEYELVASLKGVWGSVMTMTSANAAAFEAAKAKADRVGFTLGGGDGLGHGVTADTPSSITILSFEVL</sequence>